<dbReference type="AlphaFoldDB" id="A0AAV0K5R7"/>
<dbReference type="InterPro" id="IPR011990">
    <property type="entry name" value="TPR-like_helical_dom_sf"/>
</dbReference>
<proteinExistence type="inferred from homology"/>
<feature type="region of interest" description="Disordered" evidence="4">
    <location>
        <begin position="30"/>
        <end position="62"/>
    </location>
</feature>
<dbReference type="Pfam" id="PF12854">
    <property type="entry name" value="PPR_1"/>
    <property type="match status" value="2"/>
</dbReference>
<keyword evidence="7" id="KW-1185">Reference proteome</keyword>
<feature type="repeat" description="PPR" evidence="3">
    <location>
        <begin position="71"/>
        <end position="105"/>
    </location>
</feature>
<dbReference type="Pfam" id="PF01535">
    <property type="entry name" value="PPR"/>
    <property type="match status" value="3"/>
</dbReference>
<gene>
    <name evidence="6" type="ORF">LITE_LOCUS17374</name>
</gene>
<feature type="repeat" description="PPR" evidence="3">
    <location>
        <begin position="328"/>
        <end position="358"/>
    </location>
</feature>
<evidence type="ECO:0000259" key="5">
    <source>
        <dbReference type="Pfam" id="PF14432"/>
    </source>
</evidence>
<dbReference type="GO" id="GO:0003723">
    <property type="term" value="F:RNA binding"/>
    <property type="evidence" value="ECO:0007669"/>
    <property type="project" value="InterPro"/>
</dbReference>
<dbReference type="FunFam" id="1.25.40.10:FF:000144">
    <property type="entry name" value="Pentatricopeptide repeat-containing protein, mitochondrial"/>
    <property type="match status" value="1"/>
</dbReference>
<evidence type="ECO:0000313" key="7">
    <source>
        <dbReference type="Proteomes" id="UP001154282"/>
    </source>
</evidence>
<feature type="domain" description="DYW" evidence="5">
    <location>
        <begin position="574"/>
        <end position="666"/>
    </location>
</feature>
<evidence type="ECO:0000256" key="2">
    <source>
        <dbReference type="ARBA" id="ARBA00022737"/>
    </source>
</evidence>
<feature type="repeat" description="PPR" evidence="3">
    <location>
        <begin position="258"/>
        <end position="292"/>
    </location>
</feature>
<dbReference type="Pfam" id="PF20431">
    <property type="entry name" value="E_motif"/>
    <property type="match status" value="1"/>
</dbReference>
<feature type="repeat" description="PPR" evidence="3">
    <location>
        <begin position="134"/>
        <end position="164"/>
    </location>
</feature>
<keyword evidence="2" id="KW-0677">Repeat</keyword>
<dbReference type="EMBL" id="CAMGYJ010000005">
    <property type="protein sequence ID" value="CAI0417609.1"/>
    <property type="molecule type" value="Genomic_DNA"/>
</dbReference>
<dbReference type="PANTHER" id="PTHR47926:SF410">
    <property type="entry name" value="(WILD MALAYSIAN BANANA) HYPOTHETICAL PROTEIN"/>
    <property type="match status" value="1"/>
</dbReference>
<dbReference type="FunFam" id="1.25.40.10:FF:000125">
    <property type="entry name" value="Pentatricopeptide repeat-containing protein"/>
    <property type="match status" value="1"/>
</dbReference>
<comment type="similarity">
    <text evidence="1">Belongs to the PPR family. PCMP-H subfamily.</text>
</comment>
<feature type="compositionally biased region" description="Low complexity" evidence="4">
    <location>
        <begin position="46"/>
        <end position="58"/>
    </location>
</feature>
<comment type="caution">
    <text evidence="6">The sequence shown here is derived from an EMBL/GenBank/DDBJ whole genome shotgun (WGS) entry which is preliminary data.</text>
</comment>
<dbReference type="GO" id="GO:0048731">
    <property type="term" value="P:system development"/>
    <property type="evidence" value="ECO:0007669"/>
    <property type="project" value="UniProtKB-ARBA"/>
</dbReference>
<dbReference type="InterPro" id="IPR046848">
    <property type="entry name" value="E_motif"/>
</dbReference>
<dbReference type="Pfam" id="PF14432">
    <property type="entry name" value="DYW_deaminase"/>
    <property type="match status" value="1"/>
</dbReference>
<reference evidence="6" key="1">
    <citation type="submission" date="2022-08" db="EMBL/GenBank/DDBJ databases">
        <authorList>
            <person name="Gutierrez-Valencia J."/>
        </authorList>
    </citation>
    <scope>NUCLEOTIDE SEQUENCE</scope>
</reference>
<evidence type="ECO:0000256" key="4">
    <source>
        <dbReference type="SAM" id="MobiDB-lite"/>
    </source>
</evidence>
<dbReference type="Gene3D" id="1.25.40.10">
    <property type="entry name" value="Tetratricopeptide repeat domain"/>
    <property type="match status" value="4"/>
</dbReference>
<organism evidence="6 7">
    <name type="scientific">Linum tenue</name>
    <dbReference type="NCBI Taxonomy" id="586396"/>
    <lineage>
        <taxon>Eukaryota</taxon>
        <taxon>Viridiplantae</taxon>
        <taxon>Streptophyta</taxon>
        <taxon>Embryophyta</taxon>
        <taxon>Tracheophyta</taxon>
        <taxon>Spermatophyta</taxon>
        <taxon>Magnoliopsida</taxon>
        <taxon>eudicotyledons</taxon>
        <taxon>Gunneridae</taxon>
        <taxon>Pentapetalae</taxon>
        <taxon>rosids</taxon>
        <taxon>fabids</taxon>
        <taxon>Malpighiales</taxon>
        <taxon>Linaceae</taxon>
        <taxon>Linum</taxon>
    </lineage>
</organism>
<sequence length="666" mass="73570">MRTAFFAGQLRNPSSHRFLRGLPLTEHPWLPFSTSASQTPQDHAAKPGSAGGPAPKSKFYSPAASPNGGDDVILSNMMITSYVRSGDLDAALGVFRNMSVRTTVTWNSILAGYSKLRGRLRDAQEVFVKIPQPDTVSYNTMLACYVNSSDMEAALGFFNRIPRKDAASWNTMITGLARNQRMEEAGKLFSAMPSRNVVTWNAMISGYVECGELDRAVKLFETAPVKSVVAWTAVITGHMKLGSIETAEKLFWEMPEKNLVTWNTMISGYVENSRAEAGVKLFKKMMAGGVSPNPSTLSSVLLGCSELSSLQLGKQVHQLVCKSPLHIDTTAGTSLISMYCKCGALEDAKKLFVEMPRRDLVTWNAMISGYAQHGAGELALSLFDGMRKAGISPDGITFVAVLLACNHAGLLDLGTDYFNSMRKDYGVEPKPDHYSCMVDLLSRAGKLDEAVDLIKKSPFKPHPAIYGTLLGACRIHKNTKIAEFAAKNLLDLDPTSAAAYVQLANVYAATNKWNDVARVRQLMNRSNVVKTPGYSWIDVKNIVHEFRSGDRIHPHLGSIHEKLNELEEKMKLAGYVPDLECALHDVGEAEKKQLLLRHSEKLAIAYGLMKLPPGVPIRVFKNLRICADCHRAAKCISEIEKREIIVRDTTRFHHFKDGSCSCRDYW</sequence>
<dbReference type="InterPro" id="IPR002885">
    <property type="entry name" value="PPR_rpt"/>
</dbReference>
<evidence type="ECO:0000313" key="6">
    <source>
        <dbReference type="EMBL" id="CAI0417609.1"/>
    </source>
</evidence>
<evidence type="ECO:0000256" key="1">
    <source>
        <dbReference type="ARBA" id="ARBA00006643"/>
    </source>
</evidence>
<dbReference type="FunFam" id="1.25.40.10:FF:000553">
    <property type="entry name" value="Pentatricopeptide repeat-containing protein, mitochondrial"/>
    <property type="match status" value="1"/>
</dbReference>
<feature type="repeat" description="PPR" evidence="3">
    <location>
        <begin position="359"/>
        <end position="393"/>
    </location>
</feature>
<dbReference type="PANTHER" id="PTHR47926">
    <property type="entry name" value="PENTATRICOPEPTIDE REPEAT-CONTAINING PROTEIN"/>
    <property type="match status" value="1"/>
</dbReference>
<accession>A0AAV0K5R7</accession>
<dbReference type="Proteomes" id="UP001154282">
    <property type="component" value="Unassembled WGS sequence"/>
</dbReference>
<dbReference type="SUPFAM" id="SSF48452">
    <property type="entry name" value="TPR-like"/>
    <property type="match status" value="1"/>
</dbReference>
<evidence type="ECO:0000256" key="3">
    <source>
        <dbReference type="PROSITE-ProRule" id="PRU00708"/>
    </source>
</evidence>
<dbReference type="InterPro" id="IPR032867">
    <property type="entry name" value="DYW_dom"/>
</dbReference>
<dbReference type="GO" id="GO:0009451">
    <property type="term" value="P:RNA modification"/>
    <property type="evidence" value="ECO:0007669"/>
    <property type="project" value="InterPro"/>
</dbReference>
<protein>
    <recommendedName>
        <fullName evidence="5">DYW domain-containing protein</fullName>
    </recommendedName>
</protein>
<feature type="repeat" description="PPR" evidence="3">
    <location>
        <begin position="227"/>
        <end position="257"/>
    </location>
</feature>
<dbReference type="NCBIfam" id="TIGR00756">
    <property type="entry name" value="PPR"/>
    <property type="match status" value="7"/>
</dbReference>
<dbReference type="InterPro" id="IPR046960">
    <property type="entry name" value="PPR_At4g14850-like_plant"/>
</dbReference>
<dbReference type="GO" id="GO:0008270">
    <property type="term" value="F:zinc ion binding"/>
    <property type="evidence" value="ECO:0007669"/>
    <property type="project" value="InterPro"/>
</dbReference>
<dbReference type="PROSITE" id="PS51375">
    <property type="entry name" value="PPR"/>
    <property type="match status" value="7"/>
</dbReference>
<name>A0AAV0K5R7_9ROSI</name>
<feature type="compositionally biased region" description="Polar residues" evidence="4">
    <location>
        <begin position="32"/>
        <end position="41"/>
    </location>
</feature>
<dbReference type="FunFam" id="1.25.40.10:FF:001074">
    <property type="entry name" value="Pentatricopeptide repeat-containing protein, mitochondrial"/>
    <property type="match status" value="1"/>
</dbReference>
<feature type="repeat" description="PPR" evidence="3">
    <location>
        <begin position="165"/>
        <end position="199"/>
    </location>
</feature>
<dbReference type="Pfam" id="PF13041">
    <property type="entry name" value="PPR_2"/>
    <property type="match status" value="2"/>
</dbReference>